<comment type="caution">
    <text evidence="2">The sequence shown here is derived from an EMBL/GenBank/DDBJ whole genome shotgun (WGS) entry which is preliminary data.</text>
</comment>
<feature type="transmembrane region" description="Helical" evidence="1">
    <location>
        <begin position="311"/>
        <end position="331"/>
    </location>
</feature>
<feature type="transmembrane region" description="Helical" evidence="1">
    <location>
        <begin position="6"/>
        <end position="31"/>
    </location>
</feature>
<protein>
    <recommendedName>
        <fullName evidence="4">G protein-coupled receptor</fullName>
    </recommendedName>
</protein>
<proteinExistence type="predicted"/>
<feature type="transmembrane region" description="Helical" evidence="1">
    <location>
        <begin position="154"/>
        <end position="174"/>
    </location>
</feature>
<feature type="transmembrane region" description="Helical" evidence="1">
    <location>
        <begin position="70"/>
        <end position="91"/>
    </location>
</feature>
<feature type="non-terminal residue" evidence="2">
    <location>
        <position position="1"/>
    </location>
</feature>
<evidence type="ECO:0008006" key="4">
    <source>
        <dbReference type="Google" id="ProtNLM"/>
    </source>
</evidence>
<feature type="transmembrane region" description="Helical" evidence="1">
    <location>
        <begin position="226"/>
        <end position="248"/>
    </location>
</feature>
<evidence type="ECO:0000313" key="2">
    <source>
        <dbReference type="EMBL" id="GMT22861.1"/>
    </source>
</evidence>
<feature type="non-terminal residue" evidence="2">
    <location>
        <position position="362"/>
    </location>
</feature>
<dbReference type="Pfam" id="PF10326">
    <property type="entry name" value="7TM_GPCR_Str"/>
    <property type="match status" value="2"/>
</dbReference>
<dbReference type="SUPFAM" id="SSF81321">
    <property type="entry name" value="Family A G protein-coupled receptor-like"/>
    <property type="match status" value="1"/>
</dbReference>
<feature type="transmembrane region" description="Helical" evidence="1">
    <location>
        <begin position="103"/>
        <end position="122"/>
    </location>
</feature>
<dbReference type="Proteomes" id="UP001432322">
    <property type="component" value="Unassembled WGS sequence"/>
</dbReference>
<keyword evidence="1" id="KW-0472">Membrane</keyword>
<name>A0AAV5VT68_9BILA</name>
<feature type="transmembrane region" description="Helical" evidence="1">
    <location>
        <begin position="276"/>
        <end position="299"/>
    </location>
</feature>
<evidence type="ECO:0000256" key="1">
    <source>
        <dbReference type="SAM" id="Phobius"/>
    </source>
</evidence>
<keyword evidence="1" id="KW-0812">Transmembrane</keyword>
<gene>
    <name evidence="2" type="ORF">PFISCL1PPCAC_14158</name>
</gene>
<dbReference type="AlphaFoldDB" id="A0AAV5VT68"/>
<organism evidence="2 3">
    <name type="scientific">Pristionchus fissidentatus</name>
    <dbReference type="NCBI Taxonomy" id="1538716"/>
    <lineage>
        <taxon>Eukaryota</taxon>
        <taxon>Metazoa</taxon>
        <taxon>Ecdysozoa</taxon>
        <taxon>Nematoda</taxon>
        <taxon>Chromadorea</taxon>
        <taxon>Rhabditida</taxon>
        <taxon>Rhabditina</taxon>
        <taxon>Diplogasteromorpha</taxon>
        <taxon>Diplogasteroidea</taxon>
        <taxon>Neodiplogasteridae</taxon>
        <taxon>Pristionchus</taxon>
    </lineage>
</organism>
<dbReference type="InterPro" id="IPR019428">
    <property type="entry name" value="7TM_GPCR_serpentine_rcpt_Str"/>
</dbReference>
<dbReference type="EMBL" id="BTSY01000004">
    <property type="protein sequence ID" value="GMT22861.1"/>
    <property type="molecule type" value="Genomic_DNA"/>
</dbReference>
<keyword evidence="1" id="KW-1133">Transmembrane helix</keyword>
<reference evidence="2" key="1">
    <citation type="submission" date="2023-10" db="EMBL/GenBank/DDBJ databases">
        <title>Genome assembly of Pristionchus species.</title>
        <authorList>
            <person name="Yoshida K."/>
            <person name="Sommer R.J."/>
        </authorList>
    </citation>
    <scope>NUCLEOTIDE SEQUENCE</scope>
    <source>
        <strain evidence="2">RS5133</strain>
    </source>
</reference>
<dbReference type="PANTHER" id="PTHR22943:SF248">
    <property type="entry name" value="SEVEN TM RECEPTOR"/>
    <property type="match status" value="1"/>
</dbReference>
<evidence type="ECO:0000313" key="3">
    <source>
        <dbReference type="Proteomes" id="UP001432322"/>
    </source>
</evidence>
<keyword evidence="3" id="KW-1185">Reference proteome</keyword>
<sequence>GIELGAFGNVLFSITTIFPCIDPFFVLFFIIRFRIAVCKLFRIPITSSSQLFQMSPSWYFFIFTDPFHSYFVWIITTLSLFSNGLLLFIIYSTPSANLGAYRYLLVVFAVCDITTSLGHAGLQPVMHMTSTGFYGFPRATGNMVYFGRPMDTPLCLLFIATYYQTFLVIAYHFLYRYKIVTSAHVPPEIIDIYGVDLREPNTGFCVVAVKQYVLESGELRYHLPTLMSMTTSLSLFVATAVVILYCIVRTNSAISSRNFNLTEKTRRLQRALFNSLLIQTAVPWFFSYIPLSMVLIFPAVTGINLGAFGNLLFSITAIFPCVDPFFVLFFITRYRIAVIRLFRISIGSTSDASIGITSKNSK</sequence>
<accession>A0AAV5VT68</accession>
<dbReference type="PANTHER" id="PTHR22943">
    <property type="entry name" value="7-TRANSMEMBRANE DOMAIN RECEPTOR C.ELEGANS"/>
    <property type="match status" value="1"/>
</dbReference>